<dbReference type="Pfam" id="PF12931">
    <property type="entry name" value="TPR_Sec16"/>
    <property type="match status" value="1"/>
</dbReference>
<comment type="caution">
    <text evidence="21">The sequence shown here is derived from an EMBL/GenBank/DDBJ whole genome shotgun (WGS) entry which is preliminary data.</text>
</comment>
<evidence type="ECO:0000256" key="3">
    <source>
        <dbReference type="ARBA" id="ARBA00005505"/>
    </source>
</evidence>
<feature type="transmembrane region" description="Helical" evidence="19">
    <location>
        <begin position="387"/>
        <end position="410"/>
    </location>
</feature>
<feature type="transmembrane region" description="Helical" evidence="19">
    <location>
        <begin position="33"/>
        <end position="54"/>
    </location>
</feature>
<evidence type="ECO:0000256" key="14">
    <source>
        <dbReference type="ARBA" id="ARBA00022989"/>
    </source>
</evidence>
<dbReference type="SUPFAM" id="SSF56112">
    <property type="entry name" value="Protein kinase-like (PK-like)"/>
    <property type="match status" value="4"/>
</dbReference>
<feature type="compositionally biased region" description="Polar residues" evidence="18">
    <location>
        <begin position="1832"/>
        <end position="1846"/>
    </location>
</feature>
<keyword evidence="22" id="KW-1185">Reference proteome</keyword>
<dbReference type="InterPro" id="IPR051138">
    <property type="entry name" value="PIM_Ser/Thr_kinase"/>
</dbReference>
<feature type="transmembrane region" description="Helical" evidence="19">
    <location>
        <begin position="66"/>
        <end position="86"/>
    </location>
</feature>
<dbReference type="EC" id="2.7.11.1" evidence="4"/>
<feature type="compositionally biased region" description="Basic and acidic residues" evidence="18">
    <location>
        <begin position="1818"/>
        <end position="1831"/>
    </location>
</feature>
<keyword evidence="11" id="KW-0256">Endoplasmic reticulum</keyword>
<dbReference type="FunFam" id="1.20.1740.10:FF:000010">
    <property type="entry name" value="probable cationic amino acid transporter"/>
    <property type="match status" value="1"/>
</dbReference>
<evidence type="ECO:0000256" key="11">
    <source>
        <dbReference type="ARBA" id="ARBA00022824"/>
    </source>
</evidence>
<evidence type="ECO:0000256" key="19">
    <source>
        <dbReference type="SAM" id="Phobius"/>
    </source>
</evidence>
<evidence type="ECO:0000256" key="2">
    <source>
        <dbReference type="ARBA" id="ARBA00004240"/>
    </source>
</evidence>
<dbReference type="InterPro" id="IPR002293">
    <property type="entry name" value="AA/rel_permease1"/>
</dbReference>
<feature type="transmembrane region" description="Helical" evidence="19">
    <location>
        <begin position="486"/>
        <end position="507"/>
    </location>
</feature>
<feature type="non-terminal residue" evidence="21">
    <location>
        <position position="1"/>
    </location>
</feature>
<evidence type="ECO:0000313" key="21">
    <source>
        <dbReference type="EMBL" id="KAF5891093.1"/>
    </source>
</evidence>
<proteinExistence type="inferred from homology"/>
<evidence type="ECO:0000256" key="16">
    <source>
        <dbReference type="ARBA" id="ARBA00047899"/>
    </source>
</evidence>
<dbReference type="PROSITE" id="PS50011">
    <property type="entry name" value="PROTEIN_KINASE_DOM"/>
    <property type="match status" value="4"/>
</dbReference>
<dbReference type="GO" id="GO:0007346">
    <property type="term" value="P:regulation of mitotic cell cycle"/>
    <property type="evidence" value="ECO:0007669"/>
    <property type="project" value="TreeGrafter"/>
</dbReference>
<evidence type="ECO:0000256" key="6">
    <source>
        <dbReference type="ARBA" id="ARBA00022527"/>
    </source>
</evidence>
<feature type="transmembrane region" description="Helical" evidence="19">
    <location>
        <begin position="193"/>
        <end position="213"/>
    </location>
</feature>
<dbReference type="GO" id="GO:0016020">
    <property type="term" value="C:membrane"/>
    <property type="evidence" value="ECO:0007669"/>
    <property type="project" value="UniProtKB-SubCell"/>
</dbReference>
<feature type="transmembrane region" description="Helical" evidence="19">
    <location>
        <begin position="551"/>
        <end position="570"/>
    </location>
</feature>
<protein>
    <recommendedName>
        <fullName evidence="4">non-specific serine/threonine protein kinase</fullName>
        <ecNumber evidence="4">2.7.11.1</ecNumber>
    </recommendedName>
</protein>
<evidence type="ECO:0000256" key="17">
    <source>
        <dbReference type="ARBA" id="ARBA00048679"/>
    </source>
</evidence>
<dbReference type="InterPro" id="IPR011009">
    <property type="entry name" value="Kinase-like_dom_sf"/>
</dbReference>
<dbReference type="GO" id="GO:0005524">
    <property type="term" value="F:ATP binding"/>
    <property type="evidence" value="ECO:0007669"/>
    <property type="project" value="UniProtKB-KW"/>
</dbReference>
<name>A0A8J4X272_CLAMG</name>
<dbReference type="GO" id="GO:0005783">
    <property type="term" value="C:endoplasmic reticulum"/>
    <property type="evidence" value="ECO:0007669"/>
    <property type="project" value="UniProtKB-SubCell"/>
</dbReference>
<dbReference type="Pfam" id="PF00069">
    <property type="entry name" value="Pkinase"/>
    <property type="match status" value="4"/>
</dbReference>
<keyword evidence="6" id="KW-0723">Serine/threonine-protein kinase</keyword>
<keyword evidence="10" id="KW-0418">Kinase</keyword>
<dbReference type="Pfam" id="PF13906">
    <property type="entry name" value="AA_permease_C"/>
    <property type="match status" value="1"/>
</dbReference>
<accession>A0A8J4X272</accession>
<reference evidence="21" key="1">
    <citation type="submission" date="2020-07" db="EMBL/GenBank/DDBJ databases">
        <title>Clarias magur genome sequencing, assembly and annotation.</title>
        <authorList>
            <person name="Kushwaha B."/>
            <person name="Kumar R."/>
            <person name="Das P."/>
            <person name="Joshi C.G."/>
            <person name="Kumar D."/>
            <person name="Nagpure N.S."/>
            <person name="Pandey M."/>
            <person name="Agarwal S."/>
            <person name="Srivastava S."/>
            <person name="Singh M."/>
            <person name="Sahoo L."/>
            <person name="Jayasankar P."/>
            <person name="Meher P.K."/>
            <person name="Koringa P.G."/>
            <person name="Iquebal M.A."/>
            <person name="Das S.P."/>
            <person name="Bit A."/>
            <person name="Patnaik S."/>
            <person name="Patel N."/>
            <person name="Shah T.M."/>
            <person name="Hinsu A."/>
            <person name="Jena J.K."/>
        </authorList>
    </citation>
    <scope>NUCLEOTIDE SEQUENCE</scope>
    <source>
        <strain evidence="21">CIFAMagur01</strain>
        <tissue evidence="21">Testis</tissue>
    </source>
</reference>
<sequence length="2246" mass="252024">MASCSPAVRFCQKLNRLKTLEDDMMATSLRRCLSTLDLALLGVGAMVGSGLYVLTGTVAKDLAGPAVVISFLVAGVASLMAALCYAEFGARVPKTGSAYMFTYVSVGEIWAFLIGWNVVLEYMIGGAAVARAWSGYLDSIFDHRIRNFTESHVMRWDAPFLATYPDFLAAGILIIASFFISFGVRVSSWLNHIFSTISMLVIAFILVFGFVLADPENWSARKGGFAPYGFSGIMAGTATCFYAFVGFDVIAASSEEARDPRKAIPMATAISLALAATAYILVSIVLTLLVPWNTLDPNSALADAFFRRGYSWAGLIVAVGSICAMNTVLLSNLFSLPRIIYAMAEDGLFFSVFSRVNPVTKVPVIAILVFGSLMAFLALIFDLEALVQFLSIGTLLAYTFVAASIIVLRFQPEKTCSVKKDASLPSPGQQSNSGTELKEDSGELKEYESFSDKLRLVERQKSPGALSARWEPYLGTVLGDWAPGEVVAFSVLALMVSAVSLCAVVDFGQSYLQLPTWSFVLLLVIFSLAFILSVIIISLHEQQRNTKTFQVPLVPFVPGASILLNVSLMMKLSLLTWLRFTIWVAAGKSDGVRKQDEQFPGPLLRTNLEKDKLMSYIRAKCQECLLHPDKPDDQFLYIFWLIMERFCKRNGRAMLVEFSVLLFKGYGLLLRKIGCSQNIEYCCLPLAKLLCTRSPRDKQKEDVIAMGDDFASRGLLYPAQICYMVAQIELGSRPKFQLIGYDSTVWPGSKSSLKDVIERTEVYEYALALSSGFGQSHFQEFKAFHAWKLFGNELDDQALDYCESLTTTILRFPHLIKSSVVKCVTRLSDNLIVIKEQEEPEWLRKLHQLVERRSKTFDVSSIHLDRASSRVSESQDVAVQEFHPSQHNEFDTRYAVLERIVNECFGARYTGVRKVDGKEVTIKCMAKPPEDELITIPGQNYMLPREVVVMELVSRHTLCENVVELLEWFETSVFYIIVVERPNSCITLDKYCKLHNGRLSEPVAQKVMQQVVRAVHHCSECGVLHCNFEQNLLVNPGTLEVKLVDFGSAELMMPELYTEFAGSLAFAPPEWVQYRMYFGLPAIFWGLGVLLFELVCGEAPFCSEEEIVEGHLSFVPDLSDACCDLIQQCLNKDPDCRPTFKQILEHKWFEEGLRDSALLVTEGSDGHPHRTGESDDLQWYKILPAISISSGDSERARSSVSESQDVDIQEFHPSKHNEFDTRYAVVELIANACFGALYTGVRKADGEEVTIKCMITPPEDEPITIPGQTHVLPREVAVMKLVSEPPLCENVVELLEWFEAPTFYILVVERPKPCMNLHKFYKLYNARLPEPVAQKVMQQVVRAVRHCCERGVLHCDFEQNILINPETLEVKLVDFGSAELMTPELYTDLTGSLAVAPPHWVQYSMYFGLPAIFWGLGVLLFELISGELHFCSEEDADKGNLSFARGLSDKHGDLILHYLNKDPGCQPTFKEILEDQWFEEGFQDSAVLVTEGSDDHSCSAGESDVLQWDEKCPDICISPDDFEWAESQDVDPQEFHPSQDDEFDTHYIVEELIANQRFGALYTGVRKADGKEVAIKCMARPPEDELITIPGHTYMLPREVVLMKLVSEPPLCENVVELLEWFEAPTFYILVVERPNPCINLHKFCKLYNGQLPEPVAQKVMQQVVRAVHHCCDCGVLHCDFEENILINPETLEVKLVDFGSAELMIPERYIDLPGSLAFSPPEWVRFRINFGLPAIFWGLGVLLFELVCGELPFCSEEEIVKGQLSFVPGLSDECCDLIQQCLKKDPECRPAFKEILDHKWFEGGLQDLAMLVTDGSDDHSCRTGEPEFRRSSNTSDRARSSVSESQDVDLQEFHPSQHNDFNARYTVVKVIVSECFGALYTGVRKADGKEVTIKCMLKPPEDELITIPGQAYFLPLEVVLMELVSKPPLCANVVELLEWFEASTFFIWVVERPNPSMNLDQFCRLYKGRLPEPVAQKVMQQVVRAVRHCCERGVFHCDFEQNLLVNPETLEVKLVDFGSAELMTPELYTDLAGSPAFSPSEWVKHSMYFGLPALFWGLGVLLFELVCGKLPLCNEESIVQGNLPSVALLSDECCDLIQQCLNKNPSWRPTFKQILKHKWFEEDELHDSAVLETEGSDDYSCRTGESDVLQWDGIFPGISISSDDSSANVSESQDVDLQQFHPSQDKKFVSRYAVVELLGEGHFDSVYTRDRNAEGKEVSIKCKVRPPGEELITIVLIDAPSLAYL</sequence>
<feature type="domain" description="Protein kinase" evidence="20">
    <location>
        <begin position="894"/>
        <end position="1149"/>
    </location>
</feature>
<feature type="transmembrane region" description="Helical" evidence="19">
    <location>
        <begin position="225"/>
        <end position="251"/>
    </location>
</feature>
<evidence type="ECO:0000256" key="7">
    <source>
        <dbReference type="ARBA" id="ARBA00022679"/>
    </source>
</evidence>
<dbReference type="Pfam" id="PF13520">
    <property type="entry name" value="AA_permease_2"/>
    <property type="match status" value="1"/>
</dbReference>
<evidence type="ECO:0000256" key="10">
    <source>
        <dbReference type="ARBA" id="ARBA00022777"/>
    </source>
</evidence>
<evidence type="ECO:0000256" key="5">
    <source>
        <dbReference type="ARBA" id="ARBA00022448"/>
    </source>
</evidence>
<keyword evidence="7" id="KW-0808">Transferase</keyword>
<dbReference type="InterPro" id="IPR024298">
    <property type="entry name" value="Sec16_Sec23-bd"/>
</dbReference>
<keyword evidence="12" id="KW-0067">ATP-binding</keyword>
<evidence type="ECO:0000313" key="22">
    <source>
        <dbReference type="Proteomes" id="UP000727407"/>
    </source>
</evidence>
<comment type="similarity">
    <text evidence="3">Belongs to the protein kinase superfamily. CAMK Ser/Thr protein kinase family. PIM subfamily.</text>
</comment>
<evidence type="ECO:0000259" key="20">
    <source>
        <dbReference type="PROSITE" id="PS50011"/>
    </source>
</evidence>
<evidence type="ECO:0000256" key="9">
    <source>
        <dbReference type="ARBA" id="ARBA00022741"/>
    </source>
</evidence>
<comment type="subcellular location">
    <subcellularLocation>
        <location evidence="2">Endoplasmic reticulum</location>
    </subcellularLocation>
    <subcellularLocation>
        <location evidence="1">Membrane</location>
        <topology evidence="1">Multi-pass membrane protein</topology>
    </subcellularLocation>
</comment>
<comment type="catalytic activity">
    <reaction evidence="16">
        <text>L-threonyl-[protein] + ATP = O-phospho-L-threonyl-[protein] + ADP + H(+)</text>
        <dbReference type="Rhea" id="RHEA:46608"/>
        <dbReference type="Rhea" id="RHEA-COMP:11060"/>
        <dbReference type="Rhea" id="RHEA-COMP:11605"/>
        <dbReference type="ChEBI" id="CHEBI:15378"/>
        <dbReference type="ChEBI" id="CHEBI:30013"/>
        <dbReference type="ChEBI" id="CHEBI:30616"/>
        <dbReference type="ChEBI" id="CHEBI:61977"/>
        <dbReference type="ChEBI" id="CHEBI:456216"/>
        <dbReference type="EC" id="2.7.11.1"/>
    </reaction>
</comment>
<feature type="transmembrane region" description="Helical" evidence="19">
    <location>
        <begin position="519"/>
        <end position="539"/>
    </location>
</feature>
<keyword evidence="14 19" id="KW-1133">Transmembrane helix</keyword>
<feature type="region of interest" description="Disordered" evidence="18">
    <location>
        <begin position="419"/>
        <end position="443"/>
    </location>
</feature>
<evidence type="ECO:0000256" key="12">
    <source>
        <dbReference type="ARBA" id="ARBA00022840"/>
    </source>
</evidence>
<dbReference type="PANTHER" id="PTHR22984:SF11">
    <property type="entry name" value="AURORA KINASE-RELATED"/>
    <property type="match status" value="1"/>
</dbReference>
<feature type="compositionally biased region" description="Polar residues" evidence="18">
    <location>
        <begin position="426"/>
        <end position="435"/>
    </location>
</feature>
<feature type="region of interest" description="Disordered" evidence="18">
    <location>
        <begin position="1818"/>
        <end position="1850"/>
    </location>
</feature>
<feature type="transmembrane region" description="Helical" evidence="19">
    <location>
        <begin position="98"/>
        <end position="119"/>
    </location>
</feature>
<dbReference type="InterPro" id="IPR029485">
    <property type="entry name" value="CAT_C"/>
</dbReference>
<dbReference type="GO" id="GO:0004674">
    <property type="term" value="F:protein serine/threonine kinase activity"/>
    <property type="evidence" value="ECO:0007669"/>
    <property type="project" value="UniProtKB-KW"/>
</dbReference>
<evidence type="ECO:0000256" key="8">
    <source>
        <dbReference type="ARBA" id="ARBA00022692"/>
    </source>
</evidence>
<feature type="transmembrane region" description="Helical" evidence="19">
    <location>
        <begin position="167"/>
        <end position="186"/>
    </location>
</feature>
<feature type="domain" description="Protein kinase" evidence="20">
    <location>
        <begin position="1866"/>
        <end position="2121"/>
    </location>
</feature>
<dbReference type="GO" id="GO:0022857">
    <property type="term" value="F:transmembrane transporter activity"/>
    <property type="evidence" value="ECO:0007669"/>
    <property type="project" value="InterPro"/>
</dbReference>
<dbReference type="OrthoDB" id="3900342at2759"/>
<dbReference type="Gene3D" id="1.10.510.10">
    <property type="entry name" value="Transferase(Phosphotransferase) domain 1"/>
    <property type="match status" value="4"/>
</dbReference>
<dbReference type="Gene3D" id="1.20.1740.10">
    <property type="entry name" value="Amino acid/polyamine transporter I"/>
    <property type="match status" value="1"/>
</dbReference>
<evidence type="ECO:0000256" key="4">
    <source>
        <dbReference type="ARBA" id="ARBA00012513"/>
    </source>
</evidence>
<dbReference type="EMBL" id="QNUK01000615">
    <property type="protein sequence ID" value="KAF5891093.1"/>
    <property type="molecule type" value="Genomic_DNA"/>
</dbReference>
<dbReference type="GO" id="GO:0043066">
    <property type="term" value="P:negative regulation of apoptotic process"/>
    <property type="evidence" value="ECO:0007669"/>
    <property type="project" value="TreeGrafter"/>
</dbReference>
<comment type="catalytic activity">
    <reaction evidence="17">
        <text>L-seryl-[protein] + ATP = O-phospho-L-seryl-[protein] + ADP + H(+)</text>
        <dbReference type="Rhea" id="RHEA:17989"/>
        <dbReference type="Rhea" id="RHEA-COMP:9863"/>
        <dbReference type="Rhea" id="RHEA-COMP:11604"/>
        <dbReference type="ChEBI" id="CHEBI:15378"/>
        <dbReference type="ChEBI" id="CHEBI:29999"/>
        <dbReference type="ChEBI" id="CHEBI:30616"/>
        <dbReference type="ChEBI" id="CHEBI:83421"/>
        <dbReference type="ChEBI" id="CHEBI:456216"/>
        <dbReference type="EC" id="2.7.11.1"/>
    </reaction>
</comment>
<keyword evidence="15 19" id="KW-0472">Membrane</keyword>
<evidence type="ECO:0000256" key="15">
    <source>
        <dbReference type="ARBA" id="ARBA00023136"/>
    </source>
</evidence>
<evidence type="ECO:0000256" key="1">
    <source>
        <dbReference type="ARBA" id="ARBA00004141"/>
    </source>
</evidence>
<keyword evidence="13" id="KW-0931">ER-Golgi transport</keyword>
<keyword evidence="9" id="KW-0547">Nucleotide-binding</keyword>
<dbReference type="GO" id="GO:0016192">
    <property type="term" value="P:vesicle-mediated transport"/>
    <property type="evidence" value="ECO:0007669"/>
    <property type="project" value="UniProtKB-KW"/>
</dbReference>
<feature type="domain" description="Protein kinase" evidence="20">
    <location>
        <begin position="1223"/>
        <end position="1478"/>
    </location>
</feature>
<evidence type="ECO:0000256" key="18">
    <source>
        <dbReference type="SAM" id="MobiDB-lite"/>
    </source>
</evidence>
<dbReference type="FunFam" id="1.10.510.10:FF:000649">
    <property type="entry name" value="Si:dkey-34d22.3"/>
    <property type="match status" value="3"/>
</dbReference>
<evidence type="ECO:0000256" key="13">
    <source>
        <dbReference type="ARBA" id="ARBA00022892"/>
    </source>
</evidence>
<feature type="transmembrane region" description="Helical" evidence="19">
    <location>
        <begin position="362"/>
        <end position="381"/>
    </location>
</feature>
<dbReference type="PANTHER" id="PTHR22984">
    <property type="entry name" value="SERINE/THREONINE-PROTEIN KINASE PIM"/>
    <property type="match status" value="1"/>
</dbReference>
<organism evidence="21 22">
    <name type="scientific">Clarias magur</name>
    <name type="common">Asian catfish</name>
    <name type="synonym">Macropteronotus magur</name>
    <dbReference type="NCBI Taxonomy" id="1594786"/>
    <lineage>
        <taxon>Eukaryota</taxon>
        <taxon>Metazoa</taxon>
        <taxon>Chordata</taxon>
        <taxon>Craniata</taxon>
        <taxon>Vertebrata</taxon>
        <taxon>Euteleostomi</taxon>
        <taxon>Actinopterygii</taxon>
        <taxon>Neopterygii</taxon>
        <taxon>Teleostei</taxon>
        <taxon>Ostariophysi</taxon>
        <taxon>Siluriformes</taxon>
        <taxon>Clariidae</taxon>
        <taxon>Clarias</taxon>
    </lineage>
</organism>
<gene>
    <name evidence="21" type="primary">slc7a4</name>
    <name evidence="21" type="ORF">DAT39_019198</name>
</gene>
<keyword evidence="8 19" id="KW-0812">Transmembrane</keyword>
<dbReference type="InterPro" id="IPR000719">
    <property type="entry name" value="Prot_kinase_dom"/>
</dbReference>
<keyword evidence="5" id="KW-0813">Transport</keyword>
<feature type="transmembrane region" description="Helical" evidence="19">
    <location>
        <begin position="263"/>
        <end position="290"/>
    </location>
</feature>
<dbReference type="Proteomes" id="UP000727407">
    <property type="component" value="Unassembled WGS sequence"/>
</dbReference>
<feature type="transmembrane region" description="Helical" evidence="19">
    <location>
        <begin position="310"/>
        <end position="334"/>
    </location>
</feature>
<dbReference type="Gene3D" id="3.30.200.20">
    <property type="entry name" value="Phosphorylase Kinase, domain 1"/>
    <property type="match status" value="4"/>
</dbReference>
<feature type="domain" description="Protein kinase" evidence="20">
    <location>
        <begin position="1547"/>
        <end position="1802"/>
    </location>
</feature>